<gene>
    <name evidence="3" type="ORF">D0Z07_2923</name>
</gene>
<feature type="compositionally biased region" description="Low complexity" evidence="1">
    <location>
        <begin position="47"/>
        <end position="59"/>
    </location>
</feature>
<accession>A0A9P6VLW9</accession>
<dbReference type="OrthoDB" id="1859733at2759"/>
<evidence type="ECO:0000256" key="1">
    <source>
        <dbReference type="SAM" id="MobiDB-lite"/>
    </source>
</evidence>
<reference evidence="3" key="1">
    <citation type="submission" date="2019-07" db="EMBL/GenBank/DDBJ databases">
        <title>Hyphodiscus hymeniophilus genome sequencing and assembly.</title>
        <authorList>
            <person name="Kramer G."/>
            <person name="Nodwell J."/>
        </authorList>
    </citation>
    <scope>NUCLEOTIDE SEQUENCE</scope>
    <source>
        <strain evidence="3">ATCC 34498</strain>
    </source>
</reference>
<dbReference type="PANTHER" id="PTHR35567:SF3">
    <property type="entry name" value="MALATE DEHYDROGENASE"/>
    <property type="match status" value="1"/>
</dbReference>
<dbReference type="PANTHER" id="PTHR35567">
    <property type="entry name" value="MALATE DEHYDROGENASE (AFU_ORTHOLOGUE AFUA_2G13800)"/>
    <property type="match status" value="1"/>
</dbReference>
<name>A0A9P6VLW9_9HELO</name>
<dbReference type="Pfam" id="PF11937">
    <property type="entry name" value="DUF3455"/>
    <property type="match status" value="1"/>
</dbReference>
<proteinExistence type="predicted"/>
<keyword evidence="4" id="KW-1185">Reference proteome</keyword>
<feature type="region of interest" description="Disordered" evidence="1">
    <location>
        <begin position="35"/>
        <end position="59"/>
    </location>
</feature>
<dbReference type="EMBL" id="VNKQ01000006">
    <property type="protein sequence ID" value="KAG0650417.1"/>
    <property type="molecule type" value="Genomic_DNA"/>
</dbReference>
<protein>
    <recommendedName>
        <fullName evidence="5">Malate dehydrogenase</fullName>
    </recommendedName>
</protein>
<feature type="compositionally biased region" description="Polar residues" evidence="1">
    <location>
        <begin position="35"/>
        <end position="46"/>
    </location>
</feature>
<evidence type="ECO:0008006" key="5">
    <source>
        <dbReference type="Google" id="ProtNLM"/>
    </source>
</evidence>
<dbReference type="InterPro" id="IPR021851">
    <property type="entry name" value="DUF3455"/>
</dbReference>
<keyword evidence="2" id="KW-0732">Signal</keyword>
<evidence type="ECO:0000313" key="4">
    <source>
        <dbReference type="Proteomes" id="UP000785200"/>
    </source>
</evidence>
<evidence type="ECO:0000313" key="3">
    <source>
        <dbReference type="EMBL" id="KAG0650417.1"/>
    </source>
</evidence>
<evidence type="ECO:0000256" key="2">
    <source>
        <dbReference type="SAM" id="SignalP"/>
    </source>
</evidence>
<organism evidence="3 4">
    <name type="scientific">Hyphodiscus hymeniophilus</name>
    <dbReference type="NCBI Taxonomy" id="353542"/>
    <lineage>
        <taxon>Eukaryota</taxon>
        <taxon>Fungi</taxon>
        <taxon>Dikarya</taxon>
        <taxon>Ascomycota</taxon>
        <taxon>Pezizomycotina</taxon>
        <taxon>Leotiomycetes</taxon>
        <taxon>Helotiales</taxon>
        <taxon>Hyphodiscaceae</taxon>
        <taxon>Hyphodiscus</taxon>
    </lineage>
</organism>
<feature type="chain" id="PRO_5040409487" description="Malate dehydrogenase" evidence="2">
    <location>
        <begin position="24"/>
        <end position="242"/>
    </location>
</feature>
<dbReference type="Proteomes" id="UP000785200">
    <property type="component" value="Unassembled WGS sequence"/>
</dbReference>
<sequence>MSSLRNIVYVAFLSLIYFSAVDAKPIARRATSSLKLPSNVQPRSPQLTNTGPSSLPSPPSNLTLKHVTVGHGIQNYTCSSNLTAAPTALGAIATLYDVTPLAFLSSTTSSAIPALAAFLPLTNALVPNAPLTISGLGSFPILGFHFFDAKGTPIFDLNTVGERLASKKAGDIKAPSNASVGLDGTGAVDWLFLTSTGDAGSTGLGAVYRVDTAGGNPPTSCEGFAAGDVISVPYSAGYHFYG</sequence>
<feature type="signal peptide" evidence="2">
    <location>
        <begin position="1"/>
        <end position="23"/>
    </location>
</feature>
<comment type="caution">
    <text evidence="3">The sequence shown here is derived from an EMBL/GenBank/DDBJ whole genome shotgun (WGS) entry which is preliminary data.</text>
</comment>
<dbReference type="AlphaFoldDB" id="A0A9P6VLW9"/>